<feature type="compositionally biased region" description="Pro residues" evidence="1">
    <location>
        <begin position="11"/>
        <end position="23"/>
    </location>
</feature>
<keyword evidence="2" id="KW-1133">Transmembrane helix</keyword>
<name>A0A7K1UNP8_9NOCA</name>
<dbReference type="EMBL" id="WRPP01000001">
    <property type="protein sequence ID" value="MVU75947.1"/>
    <property type="molecule type" value="Genomic_DNA"/>
</dbReference>
<organism evidence="3 4">
    <name type="scientific">Nocardia terrae</name>
    <dbReference type="NCBI Taxonomy" id="2675851"/>
    <lineage>
        <taxon>Bacteria</taxon>
        <taxon>Bacillati</taxon>
        <taxon>Actinomycetota</taxon>
        <taxon>Actinomycetes</taxon>
        <taxon>Mycobacteriales</taxon>
        <taxon>Nocardiaceae</taxon>
        <taxon>Nocardia</taxon>
    </lineage>
</organism>
<evidence type="ECO:0000256" key="1">
    <source>
        <dbReference type="SAM" id="MobiDB-lite"/>
    </source>
</evidence>
<evidence type="ECO:0000313" key="3">
    <source>
        <dbReference type="EMBL" id="MVU75947.1"/>
    </source>
</evidence>
<protein>
    <submittedName>
        <fullName evidence="3">Uncharacterized protein</fullName>
    </submittedName>
</protein>
<keyword evidence="4" id="KW-1185">Reference proteome</keyword>
<feature type="transmembrane region" description="Helical" evidence="2">
    <location>
        <begin position="92"/>
        <end position="115"/>
    </location>
</feature>
<feature type="compositionally biased region" description="Low complexity" evidence="1">
    <location>
        <begin position="1"/>
        <end position="10"/>
    </location>
</feature>
<dbReference type="AlphaFoldDB" id="A0A7K1UNP8"/>
<evidence type="ECO:0000256" key="2">
    <source>
        <dbReference type="SAM" id="Phobius"/>
    </source>
</evidence>
<keyword evidence="2" id="KW-0812">Transmembrane</keyword>
<accession>A0A7K1UNP8</accession>
<dbReference type="RefSeq" id="WP_157354715.1">
    <property type="nucleotide sequence ID" value="NZ_WRPP01000001.1"/>
</dbReference>
<sequence length="203" mass="21629">MTNQPGWPNQEPYPGPPGYPVYPNPNEYQPFGAGGPTPGKGTPPQTVTYAFYLMLAGAALSIIGMLVGFTQINETRQRAAEASHGNLSDHDIDTLVNVGLGVGVVVSLISAGLWIWMAFASRAGKNWARVTGTVFFGLYTLSMLAEAFTANATAVTIAFSVLTWLVGLATVILLWIKQSGGYFRPAPVYTPYPPIYPGGPGNF</sequence>
<reference evidence="3 4" key="1">
    <citation type="submission" date="2019-12" db="EMBL/GenBank/DDBJ databases">
        <title>Nocardia sp. nov. ET3-3 isolated from soil.</title>
        <authorList>
            <person name="Kanchanasin P."/>
            <person name="Tanasupawat S."/>
            <person name="Yuki M."/>
            <person name="Kudo T."/>
        </authorList>
    </citation>
    <scope>NUCLEOTIDE SEQUENCE [LARGE SCALE GENOMIC DNA]</scope>
    <source>
        <strain evidence="3 4">ET3-3</strain>
    </source>
</reference>
<feature type="region of interest" description="Disordered" evidence="1">
    <location>
        <begin position="1"/>
        <end position="40"/>
    </location>
</feature>
<keyword evidence="2" id="KW-0472">Membrane</keyword>
<feature type="transmembrane region" description="Helical" evidence="2">
    <location>
        <begin position="127"/>
        <end position="148"/>
    </location>
</feature>
<comment type="caution">
    <text evidence="3">The sequence shown here is derived from an EMBL/GenBank/DDBJ whole genome shotgun (WGS) entry which is preliminary data.</text>
</comment>
<feature type="transmembrane region" description="Helical" evidence="2">
    <location>
        <begin position="49"/>
        <end position="72"/>
    </location>
</feature>
<gene>
    <name evidence="3" type="ORF">GPX89_01660</name>
</gene>
<proteinExistence type="predicted"/>
<feature type="transmembrane region" description="Helical" evidence="2">
    <location>
        <begin position="154"/>
        <end position="176"/>
    </location>
</feature>
<dbReference type="Proteomes" id="UP000466794">
    <property type="component" value="Unassembled WGS sequence"/>
</dbReference>
<evidence type="ECO:0000313" key="4">
    <source>
        <dbReference type="Proteomes" id="UP000466794"/>
    </source>
</evidence>